<dbReference type="EMBL" id="JAZHXI010000004">
    <property type="protein sequence ID" value="KAL2071957.1"/>
    <property type="molecule type" value="Genomic_DNA"/>
</dbReference>
<evidence type="ECO:0000313" key="3">
    <source>
        <dbReference type="Proteomes" id="UP001595075"/>
    </source>
</evidence>
<organism evidence="2 3">
    <name type="scientific">Oculimacula yallundae</name>
    <dbReference type="NCBI Taxonomy" id="86028"/>
    <lineage>
        <taxon>Eukaryota</taxon>
        <taxon>Fungi</taxon>
        <taxon>Dikarya</taxon>
        <taxon>Ascomycota</taxon>
        <taxon>Pezizomycotina</taxon>
        <taxon>Leotiomycetes</taxon>
        <taxon>Helotiales</taxon>
        <taxon>Ploettnerulaceae</taxon>
        <taxon>Oculimacula</taxon>
    </lineage>
</organism>
<name>A0ABR4CQV5_9HELO</name>
<feature type="region of interest" description="Disordered" evidence="1">
    <location>
        <begin position="153"/>
        <end position="205"/>
    </location>
</feature>
<accession>A0ABR4CQV5</accession>
<reference evidence="2 3" key="1">
    <citation type="journal article" date="2024" name="Commun. Biol.">
        <title>Comparative genomic analysis of thermophilic fungi reveals convergent evolutionary adaptations and gene losses.</title>
        <authorList>
            <person name="Steindorff A.S."/>
            <person name="Aguilar-Pontes M.V."/>
            <person name="Robinson A.J."/>
            <person name="Andreopoulos B."/>
            <person name="LaButti K."/>
            <person name="Kuo A."/>
            <person name="Mondo S."/>
            <person name="Riley R."/>
            <person name="Otillar R."/>
            <person name="Haridas S."/>
            <person name="Lipzen A."/>
            <person name="Grimwood J."/>
            <person name="Schmutz J."/>
            <person name="Clum A."/>
            <person name="Reid I.D."/>
            <person name="Moisan M.C."/>
            <person name="Butler G."/>
            <person name="Nguyen T.T.M."/>
            <person name="Dewar K."/>
            <person name="Conant G."/>
            <person name="Drula E."/>
            <person name="Henrissat B."/>
            <person name="Hansel C."/>
            <person name="Singer S."/>
            <person name="Hutchinson M.I."/>
            <person name="de Vries R.P."/>
            <person name="Natvig D.O."/>
            <person name="Powell A.J."/>
            <person name="Tsang A."/>
            <person name="Grigoriev I.V."/>
        </authorList>
    </citation>
    <scope>NUCLEOTIDE SEQUENCE [LARGE SCALE GENOMIC DNA]</scope>
    <source>
        <strain evidence="2 3">CBS 494.80</strain>
    </source>
</reference>
<evidence type="ECO:0000256" key="1">
    <source>
        <dbReference type="SAM" id="MobiDB-lite"/>
    </source>
</evidence>
<dbReference type="Proteomes" id="UP001595075">
    <property type="component" value="Unassembled WGS sequence"/>
</dbReference>
<protein>
    <submittedName>
        <fullName evidence="2">Uncharacterized protein</fullName>
    </submittedName>
</protein>
<feature type="compositionally biased region" description="Polar residues" evidence="1">
    <location>
        <begin position="191"/>
        <end position="205"/>
    </location>
</feature>
<proteinExistence type="predicted"/>
<evidence type="ECO:0000313" key="2">
    <source>
        <dbReference type="EMBL" id="KAL2071957.1"/>
    </source>
</evidence>
<keyword evidence="3" id="KW-1185">Reference proteome</keyword>
<gene>
    <name evidence="2" type="ORF">VTL71DRAFT_11300</name>
</gene>
<feature type="region of interest" description="Disordered" evidence="1">
    <location>
        <begin position="81"/>
        <end position="135"/>
    </location>
</feature>
<sequence length="205" mass="22759">MRDIPIINSLMFRQEFIVLRAVTDYYNGYVVLIFGSSPAAQPSPATCFSRLPTSSLRHCACALDNALLNLLFSYPRPDPYLSTPTPPLQDPRRSIPRPAAANLSSRDNTTPHHVHVEGGTPSIATEVYGKDTKERAAAQDGLREIRHLELKDRDGKLQIRATTPNINTRAHPSPTRHSNQEPQRPDETSTRTDLPSTSNSIPRNA</sequence>
<comment type="caution">
    <text evidence="2">The sequence shown here is derived from an EMBL/GenBank/DDBJ whole genome shotgun (WGS) entry which is preliminary data.</text>
</comment>
<feature type="compositionally biased region" description="Polar residues" evidence="1">
    <location>
        <begin position="160"/>
        <end position="182"/>
    </location>
</feature>